<dbReference type="AlphaFoldDB" id="A0A1Z4ET98"/>
<dbReference type="GO" id="GO:0051701">
    <property type="term" value="P:biological process involved in interaction with host"/>
    <property type="evidence" value="ECO:0007669"/>
    <property type="project" value="TreeGrafter"/>
</dbReference>
<evidence type="ECO:0000313" key="5">
    <source>
        <dbReference type="Proteomes" id="UP000217954"/>
    </source>
</evidence>
<gene>
    <name evidence="4" type="ORF">MSTE_00853</name>
</gene>
<evidence type="ECO:0000259" key="2">
    <source>
        <dbReference type="Pfam" id="PF02470"/>
    </source>
</evidence>
<dbReference type="GO" id="GO:0005576">
    <property type="term" value="C:extracellular region"/>
    <property type="evidence" value="ECO:0007669"/>
    <property type="project" value="TreeGrafter"/>
</dbReference>
<evidence type="ECO:0000259" key="3">
    <source>
        <dbReference type="Pfam" id="PF11887"/>
    </source>
</evidence>
<dbReference type="InterPro" id="IPR003399">
    <property type="entry name" value="Mce/MlaD"/>
</dbReference>
<feature type="domain" description="Mammalian cell entry C-terminal" evidence="3">
    <location>
        <begin position="121"/>
        <end position="265"/>
    </location>
</feature>
<dbReference type="InterPro" id="IPR052336">
    <property type="entry name" value="MlaD_Phospholipid_Transporter"/>
</dbReference>
<keyword evidence="5" id="KW-1185">Reference proteome</keyword>
<dbReference type="EMBL" id="AP018165">
    <property type="protein sequence ID" value="BAX96188.1"/>
    <property type="molecule type" value="Genomic_DNA"/>
</dbReference>
<organism evidence="4 5">
    <name type="scientific">[Mycobacterium] stephanolepidis</name>
    <dbReference type="NCBI Taxonomy" id="1520670"/>
    <lineage>
        <taxon>Bacteria</taxon>
        <taxon>Bacillati</taxon>
        <taxon>Actinomycetota</taxon>
        <taxon>Actinomycetes</taxon>
        <taxon>Mycobacteriales</taxon>
        <taxon>Mycobacteriaceae</taxon>
        <taxon>Mycobacteroides</taxon>
    </lineage>
</organism>
<keyword evidence="1" id="KW-1133">Transmembrane helix</keyword>
<reference evidence="5" key="1">
    <citation type="journal article" date="2017" name="Genome Announc.">
        <title>Complete Genome Sequence of Mycobacterium stephanolepidis.</title>
        <authorList>
            <person name="Fukano H."/>
            <person name="Yoshida M."/>
            <person name="Katayama Y."/>
            <person name="Omatsu T."/>
            <person name="Mizutani T."/>
            <person name="Kurata O."/>
            <person name="Wada S."/>
            <person name="Hoshino Y."/>
        </authorList>
    </citation>
    <scope>NUCLEOTIDE SEQUENCE [LARGE SCALE GENOMIC DNA]</scope>
    <source>
        <strain evidence="5">NJB0901</strain>
    </source>
</reference>
<sequence>MSYRKPLIGLSLFLMLAIVVTSMVFVTLRREVSGSTNTYSAVFTDVSGLHPGDDVRVAGVRVGRVDAIDLVGTAAKVTFRVQKDQVLYRNTIASVTYQNIIGQRYLGLAQGDVQDRVLLPRDGQIPLEHTVPSFDIAYLLDGFEPLFVLLDPQQVDNLTNGIIQSLQGDSGSLLALITQTSSLAETFAGPDQILGGVIDSLNTVVTNLARQRSDIQTVIRQARQVMSGLANRRQELVGAVGSTNSAVGRLAAITGSVFPDLQSLIVREPGFTGHLAGDGRDRFAFFGANLPYLLKGFARASEDGARLNAYPCDLNITIFAFLGRLIPSIVEHATPGGVIQHTPMCR</sequence>
<proteinExistence type="predicted"/>
<accession>A0A1Z4ET98</accession>
<evidence type="ECO:0000256" key="1">
    <source>
        <dbReference type="SAM" id="Phobius"/>
    </source>
</evidence>
<dbReference type="InterPro" id="IPR005693">
    <property type="entry name" value="Mce"/>
</dbReference>
<keyword evidence="1" id="KW-0472">Membrane</keyword>
<dbReference type="PANTHER" id="PTHR33371">
    <property type="entry name" value="INTERMEMBRANE PHOSPHOLIPID TRANSPORT SYSTEM BINDING PROTEIN MLAD-RELATED"/>
    <property type="match status" value="1"/>
</dbReference>
<name>A0A1Z4ET98_9MYCO</name>
<dbReference type="InterPro" id="IPR024516">
    <property type="entry name" value="Mce_C"/>
</dbReference>
<dbReference type="NCBIfam" id="TIGR00996">
    <property type="entry name" value="Mtu_fam_mce"/>
    <property type="match status" value="1"/>
</dbReference>
<dbReference type="RefSeq" id="WP_096499261.1">
    <property type="nucleotide sequence ID" value="NZ_AP018165.1"/>
</dbReference>
<keyword evidence="1" id="KW-0812">Transmembrane</keyword>
<dbReference type="OrthoDB" id="338143at2"/>
<dbReference type="PANTHER" id="PTHR33371:SF17">
    <property type="entry name" value="MCE-FAMILY PROTEIN MCE1B"/>
    <property type="match status" value="1"/>
</dbReference>
<dbReference type="Pfam" id="PF02470">
    <property type="entry name" value="MlaD"/>
    <property type="match status" value="1"/>
</dbReference>
<dbReference type="Proteomes" id="UP000217954">
    <property type="component" value="Chromosome"/>
</dbReference>
<protein>
    <submittedName>
        <fullName evidence="4">Putative MCE family protein</fullName>
    </submittedName>
</protein>
<feature type="domain" description="Mce/MlaD" evidence="2">
    <location>
        <begin position="36"/>
        <end position="111"/>
    </location>
</feature>
<reference evidence="4 5" key="2">
    <citation type="journal article" date="2017" name="Int. J. Syst. Evol. Microbiol.">
        <title>Mycobacterium stephanolepidis sp. nov., a rapidly growing species related to Mycobacterium chelonae, isolated from marine teleost fish, Stephanolepis cirrhifer.</title>
        <authorList>
            <person name="Fukano H."/>
            <person name="Wada S."/>
            <person name="Kurata O."/>
            <person name="Katayama K."/>
            <person name="Fujiwara N."/>
            <person name="Hoshino Y."/>
        </authorList>
    </citation>
    <scope>NUCLEOTIDE SEQUENCE [LARGE SCALE GENOMIC DNA]</scope>
    <source>
        <strain evidence="4 5">NJB0901</strain>
    </source>
</reference>
<dbReference type="Pfam" id="PF11887">
    <property type="entry name" value="Mce4_CUP1"/>
    <property type="match status" value="1"/>
</dbReference>
<evidence type="ECO:0000313" key="4">
    <source>
        <dbReference type="EMBL" id="BAX96188.1"/>
    </source>
</evidence>
<dbReference type="KEGG" id="mste:MSTE_00853"/>
<feature type="transmembrane region" description="Helical" evidence="1">
    <location>
        <begin position="7"/>
        <end position="28"/>
    </location>
</feature>